<dbReference type="Gene3D" id="1.10.10.10">
    <property type="entry name" value="Winged helix-like DNA-binding domain superfamily/Winged helix DNA-binding domain"/>
    <property type="match status" value="1"/>
</dbReference>
<dbReference type="SMART" id="SM00895">
    <property type="entry name" value="FCD"/>
    <property type="match status" value="1"/>
</dbReference>
<dbReference type="InterPro" id="IPR008920">
    <property type="entry name" value="TF_FadR/GntR_C"/>
</dbReference>
<dbReference type="PROSITE" id="PS50949">
    <property type="entry name" value="HTH_GNTR"/>
    <property type="match status" value="1"/>
</dbReference>
<dbReference type="InterPro" id="IPR036390">
    <property type="entry name" value="WH_DNA-bd_sf"/>
</dbReference>
<dbReference type="SUPFAM" id="SSF46785">
    <property type="entry name" value="Winged helix' DNA-binding domain"/>
    <property type="match status" value="1"/>
</dbReference>
<reference evidence="5 6" key="1">
    <citation type="journal article" date="2015" name="Int. J. Syst. Evol. Microbiol.">
        <title>Gemmobacter intermedius sp. nov., isolated from a white stork (Ciconia ciconia).</title>
        <authorList>
            <person name="Kampfer P."/>
            <person name="Jerzak L."/>
            <person name="Wilharm G."/>
            <person name="Golke J."/>
            <person name="Busse H.J."/>
            <person name="Glaeser S.P."/>
        </authorList>
    </citation>
    <scope>NUCLEOTIDE SEQUENCE [LARGE SCALE GENOMIC DNA]</scope>
    <source>
        <strain evidence="5 6">119/4</strain>
    </source>
</reference>
<dbReference type="RefSeq" id="WP_128490511.1">
    <property type="nucleotide sequence ID" value="NZ_SBLC01000036.1"/>
</dbReference>
<dbReference type="EMBL" id="SBLC01000036">
    <property type="protein sequence ID" value="RWY38456.1"/>
    <property type="molecule type" value="Genomic_DNA"/>
</dbReference>
<dbReference type="InterPro" id="IPR011711">
    <property type="entry name" value="GntR_C"/>
</dbReference>
<dbReference type="OrthoDB" id="8638122at2"/>
<dbReference type="SUPFAM" id="SSF48008">
    <property type="entry name" value="GntR ligand-binding domain-like"/>
    <property type="match status" value="1"/>
</dbReference>
<organism evidence="5 6">
    <name type="scientific">Falsigemmobacter intermedius</name>
    <dbReference type="NCBI Taxonomy" id="1553448"/>
    <lineage>
        <taxon>Bacteria</taxon>
        <taxon>Pseudomonadati</taxon>
        <taxon>Pseudomonadota</taxon>
        <taxon>Alphaproteobacteria</taxon>
        <taxon>Rhodobacterales</taxon>
        <taxon>Paracoccaceae</taxon>
        <taxon>Falsigemmobacter</taxon>
    </lineage>
</organism>
<dbReference type="Pfam" id="PF07729">
    <property type="entry name" value="FCD"/>
    <property type="match status" value="1"/>
</dbReference>
<protein>
    <submittedName>
        <fullName evidence="5">GntR family transcriptional regulator</fullName>
    </submittedName>
</protein>
<gene>
    <name evidence="5" type="ORF">EP867_16175</name>
</gene>
<keyword evidence="3" id="KW-0804">Transcription</keyword>
<evidence type="ECO:0000256" key="1">
    <source>
        <dbReference type="ARBA" id="ARBA00023015"/>
    </source>
</evidence>
<name>A0A3S3U6R0_9RHOB</name>
<dbReference type="Gene3D" id="1.20.120.530">
    <property type="entry name" value="GntR ligand-binding domain-like"/>
    <property type="match status" value="1"/>
</dbReference>
<dbReference type="InterPro" id="IPR000524">
    <property type="entry name" value="Tscrpt_reg_HTH_GntR"/>
</dbReference>
<evidence type="ECO:0000313" key="6">
    <source>
        <dbReference type="Proteomes" id="UP000287168"/>
    </source>
</evidence>
<dbReference type="AlphaFoldDB" id="A0A3S3U6R0"/>
<dbReference type="GO" id="GO:0003677">
    <property type="term" value="F:DNA binding"/>
    <property type="evidence" value="ECO:0007669"/>
    <property type="project" value="UniProtKB-KW"/>
</dbReference>
<keyword evidence="6" id="KW-1185">Reference proteome</keyword>
<evidence type="ECO:0000259" key="4">
    <source>
        <dbReference type="PROSITE" id="PS50949"/>
    </source>
</evidence>
<evidence type="ECO:0000313" key="5">
    <source>
        <dbReference type="EMBL" id="RWY38456.1"/>
    </source>
</evidence>
<dbReference type="Proteomes" id="UP000287168">
    <property type="component" value="Unassembled WGS sequence"/>
</dbReference>
<dbReference type="InterPro" id="IPR036388">
    <property type="entry name" value="WH-like_DNA-bd_sf"/>
</dbReference>
<accession>A0A3S3U6R0</accession>
<dbReference type="PANTHER" id="PTHR43537:SF20">
    <property type="entry name" value="HTH-TYPE TRANSCRIPTIONAL REPRESSOR GLAR"/>
    <property type="match status" value="1"/>
</dbReference>
<proteinExistence type="predicted"/>
<keyword evidence="2" id="KW-0238">DNA-binding</keyword>
<evidence type="ECO:0000256" key="3">
    <source>
        <dbReference type="ARBA" id="ARBA00023163"/>
    </source>
</evidence>
<dbReference type="GO" id="GO:0003700">
    <property type="term" value="F:DNA-binding transcription factor activity"/>
    <property type="evidence" value="ECO:0007669"/>
    <property type="project" value="InterPro"/>
</dbReference>
<evidence type="ECO:0000256" key="2">
    <source>
        <dbReference type="ARBA" id="ARBA00023125"/>
    </source>
</evidence>
<comment type="caution">
    <text evidence="5">The sequence shown here is derived from an EMBL/GenBank/DDBJ whole genome shotgun (WGS) entry which is preliminary data.</text>
</comment>
<dbReference type="PANTHER" id="PTHR43537">
    <property type="entry name" value="TRANSCRIPTIONAL REGULATOR, GNTR FAMILY"/>
    <property type="match status" value="1"/>
</dbReference>
<dbReference type="Pfam" id="PF00392">
    <property type="entry name" value="GntR"/>
    <property type="match status" value="1"/>
</dbReference>
<sequence>MYPNQQAVESAGEQVYGRLRGDIIFGRLPPGLRLRLERLREDYAVSVTTLREVLGRLSAEGLISFEMQKGFEVARISAAELRDIAEMRSLLECHAVSLSFAQGDLDWEAGVVAAHHKLTRMEARMLAGDRGATAAWKRYDREFHVALISACGSAELLGVHERIFDRFLRYQVLLVMFRGEVAAAEHDALLKAALARDVAGAQQILSRHISACIEYTVVNGLFAEAEGVCDE</sequence>
<keyword evidence="1" id="KW-0805">Transcription regulation</keyword>
<feature type="domain" description="HTH gntR-type" evidence="4">
    <location>
        <begin position="9"/>
        <end position="76"/>
    </location>
</feature>
<dbReference type="SMART" id="SM00345">
    <property type="entry name" value="HTH_GNTR"/>
    <property type="match status" value="1"/>
</dbReference>